<keyword evidence="1" id="KW-0812">Transmembrane</keyword>
<sequence length="73" mass="7672">MTSLPSGMEIVVFPIGSGDALLNQSGTNVNLHSTGTLISIIIPASCLMFGSLLTFPLLPLHPLFSISLSLLFD</sequence>
<feature type="transmembrane region" description="Helical" evidence="1">
    <location>
        <begin position="37"/>
        <end position="58"/>
    </location>
</feature>
<reference evidence="2 3" key="1">
    <citation type="submission" date="2019-04" db="EMBL/GenBank/DDBJ databases">
        <title>Fungal friends and foes A comparative genomics study of 23 Aspergillus species from section Flavi.</title>
        <authorList>
            <consortium name="DOE Joint Genome Institute"/>
            <person name="Kjaerbolling I."/>
            <person name="Vesth T.C."/>
            <person name="Frisvad J.C."/>
            <person name="Nybo J.L."/>
            <person name="Theobald S."/>
            <person name="Kildgaard S."/>
            <person name="Petersen T.I."/>
            <person name="Kuo A."/>
            <person name="Sato A."/>
            <person name="Lyhne E.K."/>
            <person name="Kogle M.E."/>
            <person name="Wiebenga A."/>
            <person name="Kun R.S."/>
            <person name="Lubbers R.J."/>
            <person name="Makela M.R."/>
            <person name="Barry K."/>
            <person name="Chovatia M."/>
            <person name="Clum A."/>
            <person name="Daum C."/>
            <person name="Haridas S."/>
            <person name="He G."/>
            <person name="LaButti K."/>
            <person name="Lipzen A."/>
            <person name="Mondo S."/>
            <person name="Pangilinan J."/>
            <person name="Riley R."/>
            <person name="Salamov A."/>
            <person name="Simmons B.A."/>
            <person name="Magnuson J.K."/>
            <person name="Henrissat B."/>
            <person name="Mortensen U.H."/>
            <person name="Larsen T.O."/>
            <person name="De vries R.P."/>
            <person name="Grigoriev I.V."/>
            <person name="Machida M."/>
            <person name="Baker S.E."/>
            <person name="Andersen M.R."/>
        </authorList>
    </citation>
    <scope>NUCLEOTIDE SEQUENCE [LARGE SCALE GENOMIC DNA]</scope>
    <source>
        <strain evidence="2 3">CBS 126849</strain>
    </source>
</reference>
<organism evidence="2 3">
    <name type="scientific">Aspergillus novoparasiticus</name>
    <dbReference type="NCBI Taxonomy" id="986946"/>
    <lineage>
        <taxon>Eukaryota</taxon>
        <taxon>Fungi</taxon>
        <taxon>Dikarya</taxon>
        <taxon>Ascomycota</taxon>
        <taxon>Pezizomycotina</taxon>
        <taxon>Eurotiomycetes</taxon>
        <taxon>Eurotiomycetidae</taxon>
        <taxon>Eurotiales</taxon>
        <taxon>Aspergillaceae</taxon>
        <taxon>Aspergillus</taxon>
        <taxon>Aspergillus subgen. Circumdati</taxon>
    </lineage>
</organism>
<proteinExistence type="predicted"/>
<dbReference type="Proteomes" id="UP000326799">
    <property type="component" value="Unassembled WGS sequence"/>
</dbReference>
<dbReference type="AlphaFoldDB" id="A0A5N6EME1"/>
<accession>A0A5N6EME1</accession>
<evidence type="ECO:0000256" key="1">
    <source>
        <dbReference type="SAM" id="Phobius"/>
    </source>
</evidence>
<keyword evidence="1" id="KW-1133">Transmembrane helix</keyword>
<evidence type="ECO:0000313" key="2">
    <source>
        <dbReference type="EMBL" id="KAB8218487.1"/>
    </source>
</evidence>
<protein>
    <submittedName>
        <fullName evidence="2">Uncharacterized protein</fullName>
    </submittedName>
</protein>
<keyword evidence="3" id="KW-1185">Reference proteome</keyword>
<dbReference type="EMBL" id="ML733449">
    <property type="protein sequence ID" value="KAB8218487.1"/>
    <property type="molecule type" value="Genomic_DNA"/>
</dbReference>
<gene>
    <name evidence="2" type="ORF">BDV33DRAFT_123384</name>
</gene>
<evidence type="ECO:0000313" key="3">
    <source>
        <dbReference type="Proteomes" id="UP000326799"/>
    </source>
</evidence>
<name>A0A5N6EME1_9EURO</name>
<keyword evidence="1" id="KW-0472">Membrane</keyword>